<keyword evidence="3" id="KW-1185">Reference proteome</keyword>
<proteinExistence type="predicted"/>
<dbReference type="AlphaFoldDB" id="A0A7J8IMC2"/>
<evidence type="ECO:0000313" key="2">
    <source>
        <dbReference type="EMBL" id="KAF6485360.1"/>
    </source>
</evidence>
<gene>
    <name evidence="2" type="ORF">HJG63_010583</name>
</gene>
<feature type="region of interest" description="Disordered" evidence="1">
    <location>
        <begin position="98"/>
        <end position="136"/>
    </location>
</feature>
<dbReference type="EMBL" id="JACASE010000003">
    <property type="protein sequence ID" value="KAF6485360.1"/>
    <property type="molecule type" value="Genomic_DNA"/>
</dbReference>
<protein>
    <submittedName>
        <fullName evidence="2">Uncharacterized protein</fullName>
    </submittedName>
</protein>
<accession>A0A7J8IMC2</accession>
<organism evidence="2 3">
    <name type="scientific">Rousettus aegyptiacus</name>
    <name type="common">Egyptian fruit bat</name>
    <name type="synonym">Pteropus aegyptiacus</name>
    <dbReference type="NCBI Taxonomy" id="9407"/>
    <lineage>
        <taxon>Eukaryota</taxon>
        <taxon>Metazoa</taxon>
        <taxon>Chordata</taxon>
        <taxon>Craniata</taxon>
        <taxon>Vertebrata</taxon>
        <taxon>Euteleostomi</taxon>
        <taxon>Mammalia</taxon>
        <taxon>Eutheria</taxon>
        <taxon>Laurasiatheria</taxon>
        <taxon>Chiroptera</taxon>
        <taxon>Yinpterochiroptera</taxon>
        <taxon>Pteropodoidea</taxon>
        <taxon>Pteropodidae</taxon>
        <taxon>Rousettinae</taxon>
        <taxon>Rousettus</taxon>
    </lineage>
</organism>
<name>A0A7J8IMC2_ROUAE</name>
<evidence type="ECO:0000256" key="1">
    <source>
        <dbReference type="SAM" id="MobiDB-lite"/>
    </source>
</evidence>
<sequence>MNEAGGEPPLLLIPHWEFVILSPPSGHFCVLRGGGEKCSTCFESGPDRRWRRPAWAESGPLWCSCYLCSSLRHRAPWRRGFLEEVAFELNREGNKVCNGGNERGRKGIPSRMNSMSKGLEAGKQGHMPKGTRSRSC</sequence>
<comment type="caution">
    <text evidence="2">The sequence shown here is derived from an EMBL/GenBank/DDBJ whole genome shotgun (WGS) entry which is preliminary data.</text>
</comment>
<reference evidence="2 3" key="1">
    <citation type="journal article" date="2020" name="Nature">
        <title>Six reference-quality genomes reveal evolution of bat adaptations.</title>
        <authorList>
            <person name="Jebb D."/>
            <person name="Huang Z."/>
            <person name="Pippel M."/>
            <person name="Hughes G.M."/>
            <person name="Lavrichenko K."/>
            <person name="Devanna P."/>
            <person name="Winkler S."/>
            <person name="Jermiin L.S."/>
            <person name="Skirmuntt E.C."/>
            <person name="Katzourakis A."/>
            <person name="Burkitt-Gray L."/>
            <person name="Ray D.A."/>
            <person name="Sullivan K.A.M."/>
            <person name="Roscito J.G."/>
            <person name="Kirilenko B.M."/>
            <person name="Davalos L.M."/>
            <person name="Corthals A.P."/>
            <person name="Power M.L."/>
            <person name="Jones G."/>
            <person name="Ransome R.D."/>
            <person name="Dechmann D.K.N."/>
            <person name="Locatelli A.G."/>
            <person name="Puechmaille S.J."/>
            <person name="Fedrigo O."/>
            <person name="Jarvis E.D."/>
            <person name="Hiller M."/>
            <person name="Vernes S.C."/>
            <person name="Myers E.W."/>
            <person name="Teeling E.C."/>
        </authorList>
    </citation>
    <scope>NUCLEOTIDE SEQUENCE [LARGE SCALE GENOMIC DNA]</scope>
    <source>
        <strain evidence="2">MRouAeg1</strain>
        <tissue evidence="2">Muscle</tissue>
    </source>
</reference>
<evidence type="ECO:0000313" key="3">
    <source>
        <dbReference type="Proteomes" id="UP000593571"/>
    </source>
</evidence>
<dbReference type="Proteomes" id="UP000593571">
    <property type="component" value="Unassembled WGS sequence"/>
</dbReference>